<reference evidence="1 2" key="1">
    <citation type="journal article" date="2019" name="Environ. Microbiol.">
        <title>At the nexus of three kingdoms: the genome of the mycorrhizal fungus Gigaspora margarita provides insights into plant, endobacterial and fungal interactions.</title>
        <authorList>
            <person name="Venice F."/>
            <person name="Ghignone S."/>
            <person name="Salvioli di Fossalunga A."/>
            <person name="Amselem J."/>
            <person name="Novero M."/>
            <person name="Xianan X."/>
            <person name="Sedzielewska Toro K."/>
            <person name="Morin E."/>
            <person name="Lipzen A."/>
            <person name="Grigoriev I.V."/>
            <person name="Henrissat B."/>
            <person name="Martin F.M."/>
            <person name="Bonfante P."/>
        </authorList>
    </citation>
    <scope>NUCLEOTIDE SEQUENCE [LARGE SCALE GENOMIC DNA]</scope>
    <source>
        <strain evidence="1 2">BEG34</strain>
    </source>
</reference>
<sequence>MDLFNIVGTPIQSAVAVSANGPNKDIIFLVGTQSSRREYIHSIIDVTGKMYLFSGLYSVAIGNSIWSYENRMDILDTIELTWSNRSQLQAPTPRDGYSATLLPNGLNNDHIIIYRGSYSFTSPVVAYDLYVLDIRFIFSQQYINPDMYILDIGNDSEYKCVISFDPKLSSSPNPSTYPSPNSSSIPNRYNISSGTMIRVIIRTFIDESGDLNGLVDALNSSISHSSSFN</sequence>
<dbReference type="SUPFAM" id="SSF117281">
    <property type="entry name" value="Kelch motif"/>
    <property type="match status" value="1"/>
</dbReference>
<proteinExistence type="predicted"/>
<name>A0A8H3X8R2_GIGMA</name>
<evidence type="ECO:0000313" key="2">
    <source>
        <dbReference type="Proteomes" id="UP000439903"/>
    </source>
</evidence>
<dbReference type="OrthoDB" id="432528at2759"/>
<organism evidence="1 2">
    <name type="scientific">Gigaspora margarita</name>
    <dbReference type="NCBI Taxonomy" id="4874"/>
    <lineage>
        <taxon>Eukaryota</taxon>
        <taxon>Fungi</taxon>
        <taxon>Fungi incertae sedis</taxon>
        <taxon>Mucoromycota</taxon>
        <taxon>Glomeromycotina</taxon>
        <taxon>Glomeromycetes</taxon>
        <taxon>Diversisporales</taxon>
        <taxon>Gigasporaceae</taxon>
        <taxon>Gigaspora</taxon>
    </lineage>
</organism>
<dbReference type="Gene3D" id="2.120.10.80">
    <property type="entry name" value="Kelch-type beta propeller"/>
    <property type="match status" value="1"/>
</dbReference>
<dbReference type="AlphaFoldDB" id="A0A8H3X8R2"/>
<dbReference type="EMBL" id="WTPW01001611">
    <property type="protein sequence ID" value="KAF0426215.1"/>
    <property type="molecule type" value="Genomic_DNA"/>
</dbReference>
<dbReference type="InterPro" id="IPR015915">
    <property type="entry name" value="Kelch-typ_b-propeller"/>
</dbReference>
<accession>A0A8H3X8R2</accession>
<gene>
    <name evidence="1" type="ORF">F8M41_006273</name>
</gene>
<keyword evidence="2" id="KW-1185">Reference proteome</keyword>
<dbReference type="Proteomes" id="UP000439903">
    <property type="component" value="Unassembled WGS sequence"/>
</dbReference>
<evidence type="ECO:0000313" key="1">
    <source>
        <dbReference type="EMBL" id="KAF0426215.1"/>
    </source>
</evidence>
<comment type="caution">
    <text evidence="1">The sequence shown here is derived from an EMBL/GenBank/DDBJ whole genome shotgun (WGS) entry which is preliminary data.</text>
</comment>
<protein>
    <submittedName>
        <fullName evidence="1">Galactose oxidase</fullName>
    </submittedName>
</protein>